<keyword evidence="5 6" id="KW-0560">Oxidoreductase</keyword>
<feature type="domain" description="Acyl-CoA dehydrogenase/oxidase C-terminal" evidence="7">
    <location>
        <begin position="236"/>
        <end position="383"/>
    </location>
</feature>
<reference evidence="10 11" key="1">
    <citation type="submission" date="2019-11" db="EMBL/GenBank/DDBJ databases">
        <title>Pseudooceanicola pacifica sp. nov., isolated from deep-sea sediment of the Pacific Ocean.</title>
        <authorList>
            <person name="Lyu L."/>
        </authorList>
    </citation>
    <scope>NUCLEOTIDE SEQUENCE [LARGE SCALE GENOMIC DNA]</scope>
    <source>
        <strain evidence="10 11">216_PA32_1</strain>
    </source>
</reference>
<dbReference type="Pfam" id="PF02771">
    <property type="entry name" value="Acyl-CoA_dh_N"/>
    <property type="match status" value="1"/>
</dbReference>
<evidence type="ECO:0000256" key="1">
    <source>
        <dbReference type="ARBA" id="ARBA00001974"/>
    </source>
</evidence>
<dbReference type="PIRSF" id="PIRSF016578">
    <property type="entry name" value="HsaA"/>
    <property type="match status" value="1"/>
</dbReference>
<dbReference type="Gene3D" id="1.10.540.10">
    <property type="entry name" value="Acyl-CoA dehydrogenase/oxidase, N-terminal domain"/>
    <property type="match status" value="1"/>
</dbReference>
<dbReference type="PANTHER" id="PTHR48083:SF2">
    <property type="entry name" value="MEDIUM-CHAIN SPECIFIC ACYL-COA DEHYDROGENASE, MITOCHONDRIAL"/>
    <property type="match status" value="1"/>
</dbReference>
<keyword evidence="11" id="KW-1185">Reference proteome</keyword>
<dbReference type="InterPro" id="IPR050741">
    <property type="entry name" value="Acyl-CoA_dehydrogenase"/>
</dbReference>
<evidence type="ECO:0000256" key="6">
    <source>
        <dbReference type="RuleBase" id="RU362125"/>
    </source>
</evidence>
<organism evidence="10 11">
    <name type="scientific">Pseudooceanicola pacificus</name>
    <dbReference type="NCBI Taxonomy" id="2676438"/>
    <lineage>
        <taxon>Bacteria</taxon>
        <taxon>Pseudomonadati</taxon>
        <taxon>Pseudomonadota</taxon>
        <taxon>Alphaproteobacteria</taxon>
        <taxon>Rhodobacterales</taxon>
        <taxon>Paracoccaceae</taxon>
        <taxon>Pseudooceanicola</taxon>
    </lineage>
</organism>
<dbReference type="FunFam" id="2.40.110.10:FF:000002">
    <property type="entry name" value="Acyl-CoA dehydrogenase fadE12"/>
    <property type="match status" value="1"/>
</dbReference>
<dbReference type="InterPro" id="IPR009075">
    <property type="entry name" value="AcylCo_DH/oxidase_C"/>
</dbReference>
<keyword evidence="4 6" id="KW-0274">FAD</keyword>
<evidence type="ECO:0000313" key="10">
    <source>
        <dbReference type="EMBL" id="MWB79367.1"/>
    </source>
</evidence>
<sequence>MDFSLTEEQQMLKDLVRNFMRDNVLPLEPVVLKREAEGGGMAIAPEERAALDAKARELGLYALDGPEEYGGSDLDAVSMIGVWEEMSQTCVDYYFPPDSPNLRMLMQTCSPDQKVKYLEPYARSEAISAMAISEPGGGGDPAAMKTRAVMDGNEWVINGRKIWIGKAGYADFTILMASTDPEKGARGGISAFLVDKDTPGFNVQRRIPMLGGRYTYEIAIEDLRLPADALLGELGNGYGPMQLRLSVRRVQMAAWCAGKTRRALDMMKEWVKQRKTFGDYLSNRQSIQWWIADAETRLHGLRLMMYNTAAKIDAGQQARTECSMIKLAGTELAWDTIDKAMQAFGAMGMTKELPLQMMANHVRLMRVYEGPSEVHRMLIARHALQDRIPGLV</sequence>
<dbReference type="SUPFAM" id="SSF47203">
    <property type="entry name" value="Acyl-CoA dehydrogenase C-terminal domain-like"/>
    <property type="match status" value="1"/>
</dbReference>
<dbReference type="GO" id="GO:0003995">
    <property type="term" value="F:acyl-CoA dehydrogenase activity"/>
    <property type="evidence" value="ECO:0007669"/>
    <property type="project" value="TreeGrafter"/>
</dbReference>
<evidence type="ECO:0000259" key="9">
    <source>
        <dbReference type="Pfam" id="PF02771"/>
    </source>
</evidence>
<dbReference type="Gene3D" id="1.20.140.10">
    <property type="entry name" value="Butyryl-CoA Dehydrogenase, subunit A, domain 3"/>
    <property type="match status" value="1"/>
</dbReference>
<name>A0A844W667_9RHOB</name>
<comment type="similarity">
    <text evidence="2 6">Belongs to the acyl-CoA dehydrogenase family.</text>
</comment>
<dbReference type="Proteomes" id="UP000443843">
    <property type="component" value="Unassembled WGS sequence"/>
</dbReference>
<dbReference type="InterPro" id="IPR009100">
    <property type="entry name" value="AcylCoA_DH/oxidase_NM_dom_sf"/>
</dbReference>
<evidence type="ECO:0000256" key="5">
    <source>
        <dbReference type="ARBA" id="ARBA00023002"/>
    </source>
</evidence>
<dbReference type="SUPFAM" id="SSF56645">
    <property type="entry name" value="Acyl-CoA dehydrogenase NM domain-like"/>
    <property type="match status" value="1"/>
</dbReference>
<dbReference type="Pfam" id="PF02770">
    <property type="entry name" value="Acyl-CoA_dh_M"/>
    <property type="match status" value="1"/>
</dbReference>
<evidence type="ECO:0000259" key="7">
    <source>
        <dbReference type="Pfam" id="PF00441"/>
    </source>
</evidence>
<comment type="caution">
    <text evidence="10">The sequence shown here is derived from an EMBL/GenBank/DDBJ whole genome shotgun (WGS) entry which is preliminary data.</text>
</comment>
<dbReference type="AlphaFoldDB" id="A0A844W667"/>
<dbReference type="GO" id="GO:0050660">
    <property type="term" value="F:flavin adenine dinucleotide binding"/>
    <property type="evidence" value="ECO:0007669"/>
    <property type="project" value="InterPro"/>
</dbReference>
<dbReference type="InterPro" id="IPR037069">
    <property type="entry name" value="AcylCoA_DH/ox_N_sf"/>
</dbReference>
<gene>
    <name evidence="10" type="ORF">GLS40_15110</name>
</gene>
<dbReference type="InterPro" id="IPR036250">
    <property type="entry name" value="AcylCo_DH-like_C"/>
</dbReference>
<protein>
    <submittedName>
        <fullName evidence="10">Acyl-CoA dehydrogenase</fullName>
    </submittedName>
</protein>
<evidence type="ECO:0000259" key="8">
    <source>
        <dbReference type="Pfam" id="PF02770"/>
    </source>
</evidence>
<dbReference type="EMBL" id="WNXQ01000010">
    <property type="protein sequence ID" value="MWB79367.1"/>
    <property type="molecule type" value="Genomic_DNA"/>
</dbReference>
<dbReference type="Gene3D" id="2.40.110.10">
    <property type="entry name" value="Butyryl-CoA Dehydrogenase, subunit A, domain 2"/>
    <property type="match status" value="1"/>
</dbReference>
<keyword evidence="3 6" id="KW-0285">Flavoprotein</keyword>
<dbReference type="GO" id="GO:0005737">
    <property type="term" value="C:cytoplasm"/>
    <property type="evidence" value="ECO:0007669"/>
    <property type="project" value="TreeGrafter"/>
</dbReference>
<dbReference type="InterPro" id="IPR046373">
    <property type="entry name" value="Acyl-CoA_Oxase/DH_mid-dom_sf"/>
</dbReference>
<dbReference type="GO" id="GO:0033539">
    <property type="term" value="P:fatty acid beta-oxidation using acyl-CoA dehydrogenase"/>
    <property type="evidence" value="ECO:0007669"/>
    <property type="project" value="TreeGrafter"/>
</dbReference>
<feature type="domain" description="Acyl-CoA dehydrogenase/oxidase N-terminal" evidence="9">
    <location>
        <begin position="6"/>
        <end position="125"/>
    </location>
</feature>
<dbReference type="CDD" id="cd00567">
    <property type="entry name" value="ACAD"/>
    <property type="match status" value="1"/>
</dbReference>
<proteinExistence type="inferred from homology"/>
<dbReference type="RefSeq" id="WP_160383580.1">
    <property type="nucleotide sequence ID" value="NZ_WNXQ01000010.1"/>
</dbReference>
<dbReference type="Pfam" id="PF00441">
    <property type="entry name" value="Acyl-CoA_dh_1"/>
    <property type="match status" value="1"/>
</dbReference>
<evidence type="ECO:0000256" key="2">
    <source>
        <dbReference type="ARBA" id="ARBA00009347"/>
    </source>
</evidence>
<evidence type="ECO:0000256" key="4">
    <source>
        <dbReference type="ARBA" id="ARBA00022827"/>
    </source>
</evidence>
<dbReference type="PANTHER" id="PTHR48083">
    <property type="entry name" value="MEDIUM-CHAIN SPECIFIC ACYL-COA DEHYDROGENASE, MITOCHONDRIAL-RELATED"/>
    <property type="match status" value="1"/>
</dbReference>
<comment type="cofactor">
    <cofactor evidence="1 6">
        <name>FAD</name>
        <dbReference type="ChEBI" id="CHEBI:57692"/>
    </cofactor>
</comment>
<feature type="domain" description="Acyl-CoA oxidase/dehydrogenase middle" evidence="8">
    <location>
        <begin position="129"/>
        <end position="213"/>
    </location>
</feature>
<evidence type="ECO:0000313" key="11">
    <source>
        <dbReference type="Proteomes" id="UP000443843"/>
    </source>
</evidence>
<dbReference type="InterPro" id="IPR013786">
    <property type="entry name" value="AcylCoA_DH/ox_N"/>
</dbReference>
<accession>A0A844W667</accession>
<evidence type="ECO:0000256" key="3">
    <source>
        <dbReference type="ARBA" id="ARBA00022630"/>
    </source>
</evidence>
<dbReference type="InterPro" id="IPR006091">
    <property type="entry name" value="Acyl-CoA_Oxase/DH_mid-dom"/>
</dbReference>